<organism evidence="1 2">
    <name type="scientific">Euphydryas editha</name>
    <name type="common">Edith's checkerspot</name>
    <dbReference type="NCBI Taxonomy" id="104508"/>
    <lineage>
        <taxon>Eukaryota</taxon>
        <taxon>Metazoa</taxon>
        <taxon>Ecdysozoa</taxon>
        <taxon>Arthropoda</taxon>
        <taxon>Hexapoda</taxon>
        <taxon>Insecta</taxon>
        <taxon>Pterygota</taxon>
        <taxon>Neoptera</taxon>
        <taxon>Endopterygota</taxon>
        <taxon>Lepidoptera</taxon>
        <taxon>Glossata</taxon>
        <taxon>Ditrysia</taxon>
        <taxon>Papilionoidea</taxon>
        <taxon>Nymphalidae</taxon>
        <taxon>Nymphalinae</taxon>
        <taxon>Euphydryas</taxon>
    </lineage>
</organism>
<protein>
    <submittedName>
        <fullName evidence="1">Uncharacterized protein</fullName>
    </submittedName>
</protein>
<reference evidence="1" key="1">
    <citation type="submission" date="2022-03" db="EMBL/GenBank/DDBJ databases">
        <authorList>
            <person name="Tunstrom K."/>
        </authorList>
    </citation>
    <scope>NUCLEOTIDE SEQUENCE</scope>
</reference>
<sequence length="99" mass="11667">MFNASSLRLKERFTDLEVELSHINWRILGLSNICRQNWETVILDTKHFKVIYDPPNILDSHRAQLSFRQFLMRVNRHSSHFLALHTDSLPDRLSATAVH</sequence>
<gene>
    <name evidence="1" type="ORF">EEDITHA_LOCUS17134</name>
</gene>
<proteinExistence type="predicted"/>
<keyword evidence="2" id="KW-1185">Reference proteome</keyword>
<evidence type="ECO:0000313" key="2">
    <source>
        <dbReference type="Proteomes" id="UP001153954"/>
    </source>
</evidence>
<dbReference type="EMBL" id="CAKOGL010000025">
    <property type="protein sequence ID" value="CAH2102518.1"/>
    <property type="molecule type" value="Genomic_DNA"/>
</dbReference>
<dbReference type="Proteomes" id="UP001153954">
    <property type="component" value="Unassembled WGS sequence"/>
</dbReference>
<dbReference type="AlphaFoldDB" id="A0AAU9UTM4"/>
<accession>A0AAU9UTM4</accession>
<comment type="caution">
    <text evidence="1">The sequence shown here is derived from an EMBL/GenBank/DDBJ whole genome shotgun (WGS) entry which is preliminary data.</text>
</comment>
<evidence type="ECO:0000313" key="1">
    <source>
        <dbReference type="EMBL" id="CAH2102518.1"/>
    </source>
</evidence>
<name>A0AAU9UTM4_EUPED</name>